<dbReference type="Proteomes" id="UP000186547">
    <property type="component" value="Chromosome"/>
</dbReference>
<organism evidence="3 4">
    <name type="scientific">Natronobacterium lacisalsi AJ5</name>
    <dbReference type="NCBI Taxonomy" id="358396"/>
    <lineage>
        <taxon>Archaea</taxon>
        <taxon>Methanobacteriati</taxon>
        <taxon>Methanobacteriota</taxon>
        <taxon>Stenosarchaea group</taxon>
        <taxon>Halobacteria</taxon>
        <taxon>Halobacteriales</taxon>
        <taxon>Natrialbaceae</taxon>
        <taxon>Natronobacterium</taxon>
    </lineage>
</organism>
<sequence length="233" mass="25554">MYERTFGTDWETIDDRDRIVRRAFALGVAKELGEEFPGELERLSDEIDTAYDRSFVEIAYQKGREKAGNLKPTADGETHVWEELVEEKTTIDPDAQPDGVDLDETMDLPDPLEGIDIARYQVDSRDRVRRPSFLERDGGGDRGSDPGNRGKDGDRSPFGHSPSDDRRRRFDDGNGTGNGTGTGAEAEDGNAGGDGDADDANPGPDDEIGDAGPWEPDSSHGDEEADNPDRPDR</sequence>
<evidence type="ECO:0000256" key="1">
    <source>
        <dbReference type="SAM" id="MobiDB-lite"/>
    </source>
</evidence>
<accession>M0L134</accession>
<evidence type="ECO:0000313" key="3">
    <source>
        <dbReference type="EMBL" id="EMA27272.1"/>
    </source>
</evidence>
<name>M0L134_NATLA</name>
<reference evidence="2" key="3">
    <citation type="submission" date="2017-01" db="EMBL/GenBank/DDBJ databases">
        <authorList>
            <person name="Mah S.A."/>
            <person name="Swanson W.J."/>
            <person name="Moy G.W."/>
            <person name="Vacquier V.D."/>
        </authorList>
    </citation>
    <scope>NUCLEOTIDE SEQUENCE</scope>
    <source>
        <strain evidence="2">AJ5</strain>
    </source>
</reference>
<feature type="region of interest" description="Disordered" evidence="1">
    <location>
        <begin position="88"/>
        <end position="233"/>
    </location>
</feature>
<dbReference type="InterPro" id="IPR058370">
    <property type="entry name" value="DUF8057"/>
</dbReference>
<evidence type="ECO:0000313" key="4">
    <source>
        <dbReference type="Proteomes" id="UP000011555"/>
    </source>
</evidence>
<dbReference type="EMBL" id="CP019285">
    <property type="protein sequence ID" value="APW98934.1"/>
    <property type="molecule type" value="Genomic_DNA"/>
</dbReference>
<dbReference type="STRING" id="358396.CHINAEXTREME_14630"/>
<dbReference type="Pfam" id="PF26244">
    <property type="entry name" value="DUF8057"/>
    <property type="match status" value="1"/>
</dbReference>
<feature type="compositionally biased region" description="Acidic residues" evidence="1">
    <location>
        <begin position="195"/>
        <end position="209"/>
    </location>
</feature>
<reference evidence="3 4" key="2">
    <citation type="journal article" date="2014" name="PLoS Genet.">
        <title>Phylogenetically driven sequencing of extremely halophilic archaea reveals strategies for static and dynamic osmo-response.</title>
        <authorList>
            <person name="Becker E.A."/>
            <person name="Seitzer P.M."/>
            <person name="Tritt A."/>
            <person name="Larsen D."/>
            <person name="Krusor M."/>
            <person name="Yao A.I."/>
            <person name="Wu D."/>
            <person name="Madern D."/>
            <person name="Eisen J.A."/>
            <person name="Darling A.E."/>
            <person name="Facciotti M.T."/>
        </authorList>
    </citation>
    <scope>NUCLEOTIDE SEQUENCE [LARGE SCALE GENOMIC DNA]</scope>
    <source>
        <strain evidence="3 4">AJ5</strain>
    </source>
</reference>
<dbReference type="KEGG" id="hlc:CHINAEXTREME14630"/>
<dbReference type="Proteomes" id="UP000011555">
    <property type="component" value="Unassembled WGS sequence"/>
</dbReference>
<reference evidence="2 5" key="1">
    <citation type="journal article" date="2011" name="J. Bacteriol.">
        <title>Genome sequence of Halobiforma lacisalsi AJ5, an extremely halophilic archaeon which harbors a bop gene.</title>
        <authorList>
            <person name="Jiang X."/>
            <person name="Wang S."/>
            <person name="Cheng H."/>
            <person name="Huo Y."/>
            <person name="Zhang X."/>
            <person name="Zhu X."/>
            <person name="Han X."/>
            <person name="Ni P."/>
            <person name="Wu M."/>
        </authorList>
    </citation>
    <scope>NUCLEOTIDE SEQUENCE [LARGE SCALE GENOMIC DNA]</scope>
    <source>
        <strain evidence="2 5">AJ5</strain>
    </source>
</reference>
<gene>
    <name evidence="3" type="ORF">C445_20800</name>
    <name evidence="2" type="ORF">CHINAEXTREME_14630</name>
</gene>
<feature type="compositionally biased region" description="Basic and acidic residues" evidence="1">
    <location>
        <begin position="217"/>
        <end position="233"/>
    </location>
</feature>
<keyword evidence="4" id="KW-1185">Reference proteome</keyword>
<dbReference type="RefSeq" id="WP_007143832.1">
    <property type="nucleotide sequence ID" value="NZ_AOLZ01000078.1"/>
</dbReference>
<protein>
    <submittedName>
        <fullName evidence="3">Uncharacterized protein</fullName>
    </submittedName>
</protein>
<dbReference type="GeneID" id="30922384"/>
<evidence type="ECO:0000313" key="5">
    <source>
        <dbReference type="Proteomes" id="UP000186547"/>
    </source>
</evidence>
<feature type="compositionally biased region" description="Basic and acidic residues" evidence="1">
    <location>
        <begin position="132"/>
        <end position="172"/>
    </location>
</feature>
<dbReference type="eggNOG" id="arCOG06348">
    <property type="taxonomic scope" value="Archaea"/>
</dbReference>
<dbReference type="AlphaFoldDB" id="M0L134"/>
<proteinExistence type="predicted"/>
<dbReference type="EMBL" id="AOLZ01000078">
    <property type="protein sequence ID" value="EMA27272.1"/>
    <property type="molecule type" value="Genomic_DNA"/>
</dbReference>
<evidence type="ECO:0000313" key="2">
    <source>
        <dbReference type="EMBL" id="APW98934.1"/>
    </source>
</evidence>